<dbReference type="InterPro" id="IPR016185">
    <property type="entry name" value="PreATP-grasp_dom_sf"/>
</dbReference>
<organism evidence="12 13">
    <name type="scientific">Anoxybacteroides rupiense</name>
    <dbReference type="NCBI Taxonomy" id="311460"/>
    <lineage>
        <taxon>Bacteria</taxon>
        <taxon>Bacillati</taxon>
        <taxon>Bacillota</taxon>
        <taxon>Bacilli</taxon>
        <taxon>Bacillales</taxon>
        <taxon>Anoxybacillaceae</taxon>
        <taxon>Anoxybacteroides</taxon>
    </lineage>
</organism>
<evidence type="ECO:0000256" key="9">
    <source>
        <dbReference type="ARBA" id="ARBA00023316"/>
    </source>
</evidence>
<dbReference type="Gene3D" id="3.30.470.20">
    <property type="entry name" value="ATP-grasp fold, B domain"/>
    <property type="match status" value="1"/>
</dbReference>
<keyword evidence="4" id="KW-0436">Ligase</keyword>
<dbReference type="InterPro" id="IPR011761">
    <property type="entry name" value="ATP-grasp"/>
</dbReference>
<evidence type="ECO:0000256" key="5">
    <source>
        <dbReference type="ARBA" id="ARBA00022741"/>
    </source>
</evidence>
<keyword evidence="6 10" id="KW-0067">ATP-binding</keyword>
<dbReference type="SUPFAM" id="SSF52440">
    <property type="entry name" value="PreATP-grasp domain"/>
    <property type="match status" value="1"/>
</dbReference>
<dbReference type="Proteomes" id="UP001339962">
    <property type="component" value="Unassembled WGS sequence"/>
</dbReference>
<evidence type="ECO:0000256" key="2">
    <source>
        <dbReference type="ARBA" id="ARBA00010871"/>
    </source>
</evidence>
<evidence type="ECO:0000256" key="4">
    <source>
        <dbReference type="ARBA" id="ARBA00022598"/>
    </source>
</evidence>
<dbReference type="GO" id="GO:0005737">
    <property type="term" value="C:cytoplasm"/>
    <property type="evidence" value="ECO:0007669"/>
    <property type="project" value="UniProtKB-SubCell"/>
</dbReference>
<feature type="domain" description="ATP-grasp" evidence="11">
    <location>
        <begin position="132"/>
        <end position="333"/>
    </location>
</feature>
<evidence type="ECO:0000256" key="6">
    <source>
        <dbReference type="ARBA" id="ARBA00022840"/>
    </source>
</evidence>
<comment type="subcellular location">
    <subcellularLocation>
        <location evidence="1">Cytoplasm</location>
    </subcellularLocation>
</comment>
<dbReference type="EMBL" id="JARTLI010000055">
    <property type="protein sequence ID" value="MED5053694.1"/>
    <property type="molecule type" value="Genomic_DNA"/>
</dbReference>
<evidence type="ECO:0000256" key="8">
    <source>
        <dbReference type="ARBA" id="ARBA00022984"/>
    </source>
</evidence>
<keyword evidence="7" id="KW-0133">Cell shape</keyword>
<dbReference type="Gene3D" id="3.40.50.20">
    <property type="match status" value="1"/>
</dbReference>
<comment type="caution">
    <text evidence="12">The sequence shown here is derived from an EMBL/GenBank/DDBJ whole genome shotgun (WGS) entry which is preliminary data.</text>
</comment>
<protein>
    <submittedName>
        <fullName evidence="12">ATP-grasp domain-containing protein</fullName>
    </submittedName>
</protein>
<evidence type="ECO:0000259" key="11">
    <source>
        <dbReference type="PROSITE" id="PS50975"/>
    </source>
</evidence>
<dbReference type="PANTHER" id="PTHR23132">
    <property type="entry name" value="D-ALANINE--D-ALANINE LIGASE"/>
    <property type="match status" value="1"/>
</dbReference>
<gene>
    <name evidence="12" type="ORF">P9850_18080</name>
</gene>
<dbReference type="SUPFAM" id="SSF56059">
    <property type="entry name" value="Glutathione synthetase ATP-binding domain-like"/>
    <property type="match status" value="1"/>
</dbReference>
<evidence type="ECO:0000256" key="7">
    <source>
        <dbReference type="ARBA" id="ARBA00022960"/>
    </source>
</evidence>
<keyword evidence="9" id="KW-0961">Cell wall biogenesis/degradation</keyword>
<sequence length="351" mass="38974">MNISSWWKYEPHALRELIDSALREVTNWRVAVIYGPTSAEDRLYISNKPQSEWSVYDVLNGLADLGVEAEWLDPTKPDFVERIRDFDAAFINVHGEFGEDGNLQGLLAYLGIPYTGSGVSTSAIGADKRLTKLVLSQSGIMLPPYLRLSFPKSEDFNNLGFPLILKAVNGGSSVGMELVNDSSNLINALERIRAEGFLDVIAESFIQGTSVTVPAIRINNDAILLPPVECITDNQYYDQESKLRGDQEGIVRYNIFTDVLDERLHRLHDAVRKVLDVLDFEGAFRVDFILGHNNQPILLELNTIPGVQHGSNLVLSANAIGINYPSLLGIILASAKNLEKIGPWVRRTLVK</sequence>
<reference evidence="12 13" key="1">
    <citation type="submission" date="2023-03" db="EMBL/GenBank/DDBJ databases">
        <title>Bacillus Genome Sequencing.</title>
        <authorList>
            <person name="Dunlap C."/>
        </authorList>
    </citation>
    <scope>NUCLEOTIDE SEQUENCE [LARGE SCALE GENOMIC DNA]</scope>
    <source>
        <strain evidence="12 13">NRS-38</strain>
    </source>
</reference>
<evidence type="ECO:0000256" key="3">
    <source>
        <dbReference type="ARBA" id="ARBA00022490"/>
    </source>
</evidence>
<dbReference type="GO" id="GO:0071555">
    <property type="term" value="P:cell wall organization"/>
    <property type="evidence" value="ECO:0007669"/>
    <property type="project" value="UniProtKB-KW"/>
</dbReference>
<dbReference type="InterPro" id="IPR011095">
    <property type="entry name" value="Dala_Dala_lig_C"/>
</dbReference>
<dbReference type="InterPro" id="IPR013815">
    <property type="entry name" value="ATP_grasp_subdomain_1"/>
</dbReference>
<evidence type="ECO:0000313" key="12">
    <source>
        <dbReference type="EMBL" id="MED5053694.1"/>
    </source>
</evidence>
<dbReference type="InterPro" id="IPR000291">
    <property type="entry name" value="D-Ala_lig_Van_CS"/>
</dbReference>
<accession>A0ABD5J0Y8</accession>
<evidence type="ECO:0000256" key="1">
    <source>
        <dbReference type="ARBA" id="ARBA00004496"/>
    </source>
</evidence>
<dbReference type="AlphaFoldDB" id="A0ABD5J0Y8"/>
<keyword evidence="8" id="KW-0573">Peptidoglycan synthesis</keyword>
<dbReference type="PANTHER" id="PTHR23132:SF23">
    <property type="entry name" value="D-ALANINE--D-ALANINE LIGASE B"/>
    <property type="match status" value="1"/>
</dbReference>
<dbReference type="PROSITE" id="PS00843">
    <property type="entry name" value="DALA_DALA_LIGASE_1"/>
    <property type="match status" value="1"/>
</dbReference>
<dbReference type="PROSITE" id="PS50975">
    <property type="entry name" value="ATP_GRASP"/>
    <property type="match status" value="1"/>
</dbReference>
<name>A0ABD5J0Y8_9BACL</name>
<dbReference type="GO" id="GO:0016874">
    <property type="term" value="F:ligase activity"/>
    <property type="evidence" value="ECO:0007669"/>
    <property type="project" value="UniProtKB-KW"/>
</dbReference>
<dbReference type="GO" id="GO:0008360">
    <property type="term" value="P:regulation of cell shape"/>
    <property type="evidence" value="ECO:0007669"/>
    <property type="project" value="UniProtKB-KW"/>
</dbReference>
<dbReference type="InterPro" id="IPR011127">
    <property type="entry name" value="Dala_Dala_lig_N"/>
</dbReference>
<comment type="similarity">
    <text evidence="2">Belongs to the D-alanine--D-alanine ligase family.</text>
</comment>
<dbReference type="Pfam" id="PF07478">
    <property type="entry name" value="Dala_Dala_lig_C"/>
    <property type="match status" value="1"/>
</dbReference>
<evidence type="ECO:0000256" key="10">
    <source>
        <dbReference type="PROSITE-ProRule" id="PRU00409"/>
    </source>
</evidence>
<dbReference type="Pfam" id="PF01820">
    <property type="entry name" value="Dala_Dala_lig_N"/>
    <property type="match status" value="1"/>
</dbReference>
<keyword evidence="5 10" id="KW-0547">Nucleotide-binding</keyword>
<dbReference type="RefSeq" id="WP_212388285.1">
    <property type="nucleotide sequence ID" value="NZ_JAGUQN010000026.1"/>
</dbReference>
<evidence type="ECO:0000313" key="13">
    <source>
        <dbReference type="Proteomes" id="UP001339962"/>
    </source>
</evidence>
<proteinExistence type="inferred from homology"/>
<dbReference type="GO" id="GO:0009252">
    <property type="term" value="P:peptidoglycan biosynthetic process"/>
    <property type="evidence" value="ECO:0007669"/>
    <property type="project" value="UniProtKB-KW"/>
</dbReference>
<dbReference type="Gene3D" id="3.30.1490.20">
    <property type="entry name" value="ATP-grasp fold, A domain"/>
    <property type="match status" value="1"/>
</dbReference>
<keyword evidence="3" id="KW-0963">Cytoplasm</keyword>
<dbReference type="GO" id="GO:0005524">
    <property type="term" value="F:ATP binding"/>
    <property type="evidence" value="ECO:0007669"/>
    <property type="project" value="UniProtKB-UniRule"/>
</dbReference>